<dbReference type="KEGG" id="mcui:G8O30_03645"/>
<dbReference type="AlphaFoldDB" id="A0A7S8HF70"/>
<organism evidence="1 2">
    <name type="scientific">Mangrovibacillus cuniculi</name>
    <dbReference type="NCBI Taxonomy" id="2593652"/>
    <lineage>
        <taxon>Bacteria</taxon>
        <taxon>Bacillati</taxon>
        <taxon>Bacillota</taxon>
        <taxon>Bacilli</taxon>
        <taxon>Bacillales</taxon>
        <taxon>Bacillaceae</taxon>
        <taxon>Mangrovibacillus</taxon>
    </lineage>
</organism>
<reference evidence="1 2" key="1">
    <citation type="submission" date="2019-07" db="EMBL/GenBank/DDBJ databases">
        <title>Genome sequence of 2 isolates from Red Sea Mangroves.</title>
        <authorList>
            <person name="Sefrji F."/>
            <person name="Michoud G."/>
            <person name="Merlino G."/>
            <person name="Daffonchio D."/>
        </authorList>
    </citation>
    <scope>NUCLEOTIDE SEQUENCE [LARGE SCALE GENOMIC DNA]</scope>
    <source>
        <strain evidence="1 2">R1DC41</strain>
    </source>
</reference>
<keyword evidence="2" id="KW-1185">Reference proteome</keyword>
<dbReference type="EMBL" id="CP049742">
    <property type="protein sequence ID" value="QPC46115.1"/>
    <property type="molecule type" value="Genomic_DNA"/>
</dbReference>
<protein>
    <submittedName>
        <fullName evidence="1">GNAT family N-acetyltransferase</fullName>
    </submittedName>
</protein>
<accession>A0A7S8HF70</accession>
<evidence type="ECO:0000313" key="2">
    <source>
        <dbReference type="Proteomes" id="UP000593626"/>
    </source>
</evidence>
<name>A0A7S8HF70_9BACI</name>
<proteinExistence type="predicted"/>
<dbReference type="RefSeq" id="WP_239673635.1">
    <property type="nucleotide sequence ID" value="NZ_CP049742.1"/>
</dbReference>
<keyword evidence="1" id="KW-0808">Transferase</keyword>
<gene>
    <name evidence="1" type="ORF">G8O30_03645</name>
</gene>
<dbReference type="GO" id="GO:0016740">
    <property type="term" value="F:transferase activity"/>
    <property type="evidence" value="ECO:0007669"/>
    <property type="project" value="UniProtKB-KW"/>
</dbReference>
<dbReference type="Gene3D" id="3.40.630.30">
    <property type="match status" value="1"/>
</dbReference>
<dbReference type="Proteomes" id="UP000593626">
    <property type="component" value="Chromosome"/>
</dbReference>
<sequence length="161" mass="19053">MTTLVEKEKEELEFQLFRMQQNMERLKEKNNIKGIAQDKQDNWVIVYTNENQHQCNVMIQDCQTPYRGAWDFLIQATFTESGHMKIGDIKGPSNKGYGSIAMDELKQIALERNVKGIKGDLAERDWDHIDRLIHFYEKHSFDIEVNEQKREGDIYWSPSHF</sequence>
<evidence type="ECO:0000313" key="1">
    <source>
        <dbReference type="EMBL" id="QPC46115.1"/>
    </source>
</evidence>